<protein>
    <submittedName>
        <fullName evidence="3">Excalibur calcium-binding domain-containing protein</fullName>
    </submittedName>
</protein>
<evidence type="ECO:0000259" key="2">
    <source>
        <dbReference type="SMART" id="SM00894"/>
    </source>
</evidence>
<dbReference type="EMBL" id="SGXD01000003">
    <property type="protein sequence ID" value="RZS86890.1"/>
    <property type="molecule type" value="Genomic_DNA"/>
</dbReference>
<feature type="chain" id="PRO_5039433990" evidence="1">
    <location>
        <begin position="21"/>
        <end position="90"/>
    </location>
</feature>
<feature type="signal peptide" evidence="1">
    <location>
        <begin position="1"/>
        <end position="20"/>
    </location>
</feature>
<accession>A0A4Q7NQM0</accession>
<dbReference type="RefSeq" id="WP_231116420.1">
    <property type="nucleotide sequence ID" value="NZ_SGXD01000003.1"/>
</dbReference>
<keyword evidence="1" id="KW-0732">Signal</keyword>
<evidence type="ECO:0000313" key="3">
    <source>
        <dbReference type="EMBL" id="RZS86890.1"/>
    </source>
</evidence>
<dbReference type="Pfam" id="PF05901">
    <property type="entry name" value="Excalibur"/>
    <property type="match status" value="1"/>
</dbReference>
<gene>
    <name evidence="3" type="ORF">EV189_2306</name>
</gene>
<reference evidence="3 4" key="1">
    <citation type="submission" date="2019-02" db="EMBL/GenBank/DDBJ databases">
        <title>Genomic Encyclopedia of Type Strains, Phase IV (KMG-IV): sequencing the most valuable type-strain genomes for metagenomic binning, comparative biology and taxonomic classification.</title>
        <authorList>
            <person name="Goeker M."/>
        </authorList>
    </citation>
    <scope>NUCLEOTIDE SEQUENCE [LARGE SCALE GENOMIC DNA]</scope>
    <source>
        <strain evidence="3 4">DSM 45622</strain>
    </source>
</reference>
<keyword evidence="4" id="KW-1185">Reference proteome</keyword>
<proteinExistence type="predicted"/>
<dbReference type="Proteomes" id="UP000293638">
    <property type="component" value="Unassembled WGS sequence"/>
</dbReference>
<sequence>MMKLVPFLLTAAVFAAGLSAAELPAAASGARHFANCTQMHTVYIGGVARPGATDKRRHGGHAKYAPKVSAALYNANSGSDRDHDGIACEQ</sequence>
<name>A0A4Q7NQM0_9ACTN</name>
<organism evidence="3 4">
    <name type="scientific">Motilibacter rhizosphaerae</name>
    <dbReference type="NCBI Taxonomy" id="598652"/>
    <lineage>
        <taxon>Bacteria</taxon>
        <taxon>Bacillati</taxon>
        <taxon>Actinomycetota</taxon>
        <taxon>Actinomycetes</taxon>
        <taxon>Motilibacterales</taxon>
        <taxon>Motilibacteraceae</taxon>
        <taxon>Motilibacter</taxon>
    </lineage>
</organism>
<dbReference type="InterPro" id="IPR008613">
    <property type="entry name" value="Excalibur_Ca-bd_domain"/>
</dbReference>
<evidence type="ECO:0000256" key="1">
    <source>
        <dbReference type="SAM" id="SignalP"/>
    </source>
</evidence>
<comment type="caution">
    <text evidence="3">The sequence shown here is derived from an EMBL/GenBank/DDBJ whole genome shotgun (WGS) entry which is preliminary data.</text>
</comment>
<dbReference type="SMART" id="SM00894">
    <property type="entry name" value="Excalibur"/>
    <property type="match status" value="1"/>
</dbReference>
<dbReference type="AlphaFoldDB" id="A0A4Q7NQM0"/>
<evidence type="ECO:0000313" key="4">
    <source>
        <dbReference type="Proteomes" id="UP000293638"/>
    </source>
</evidence>
<feature type="domain" description="Excalibur calcium-binding" evidence="2">
    <location>
        <begin position="32"/>
        <end position="89"/>
    </location>
</feature>